<evidence type="ECO:0000256" key="1">
    <source>
        <dbReference type="SAM" id="MobiDB-lite"/>
    </source>
</evidence>
<feature type="non-terminal residue" evidence="2">
    <location>
        <position position="100"/>
    </location>
</feature>
<dbReference type="OrthoDB" id="2396460at2759"/>
<name>A0A9N9N296_9GLOM</name>
<evidence type="ECO:0000313" key="3">
    <source>
        <dbReference type="Proteomes" id="UP000789831"/>
    </source>
</evidence>
<feature type="non-terminal residue" evidence="2">
    <location>
        <position position="1"/>
    </location>
</feature>
<keyword evidence="3" id="KW-1185">Reference proteome</keyword>
<proteinExistence type="predicted"/>
<accession>A0A9N9N296</accession>
<dbReference type="SUPFAM" id="SSF57756">
    <property type="entry name" value="Retrovirus zinc finger-like domains"/>
    <property type="match status" value="1"/>
</dbReference>
<sequence>HWYKSEKMHDLDLDKQSYMINTDAAELHEEIFNLARKAVWSVVEFAEEEQRLAHTRRSPVKQFKSSTESLQIKRKKSGETTQNKCSKCEIVGHYAPTCKK</sequence>
<protein>
    <submittedName>
        <fullName evidence="2">5007_t:CDS:1</fullName>
    </submittedName>
</protein>
<comment type="caution">
    <text evidence="2">The sequence shown here is derived from an EMBL/GenBank/DDBJ whole genome shotgun (WGS) entry which is preliminary data.</text>
</comment>
<dbReference type="EMBL" id="CAJVPL010017353">
    <property type="protein sequence ID" value="CAG8698561.1"/>
    <property type="molecule type" value="Genomic_DNA"/>
</dbReference>
<feature type="region of interest" description="Disordered" evidence="1">
    <location>
        <begin position="56"/>
        <end position="76"/>
    </location>
</feature>
<gene>
    <name evidence="2" type="ORF">AGERDE_LOCUS13390</name>
</gene>
<dbReference type="InterPro" id="IPR036875">
    <property type="entry name" value="Znf_CCHC_sf"/>
</dbReference>
<dbReference type="AlphaFoldDB" id="A0A9N9N296"/>
<reference evidence="2" key="1">
    <citation type="submission" date="2021-06" db="EMBL/GenBank/DDBJ databases">
        <authorList>
            <person name="Kallberg Y."/>
            <person name="Tangrot J."/>
            <person name="Rosling A."/>
        </authorList>
    </citation>
    <scope>NUCLEOTIDE SEQUENCE</scope>
    <source>
        <strain evidence="2">MT106</strain>
    </source>
</reference>
<dbReference type="Proteomes" id="UP000789831">
    <property type="component" value="Unassembled WGS sequence"/>
</dbReference>
<dbReference type="GO" id="GO:0003676">
    <property type="term" value="F:nucleic acid binding"/>
    <property type="evidence" value="ECO:0007669"/>
    <property type="project" value="InterPro"/>
</dbReference>
<dbReference type="GO" id="GO:0008270">
    <property type="term" value="F:zinc ion binding"/>
    <property type="evidence" value="ECO:0007669"/>
    <property type="project" value="InterPro"/>
</dbReference>
<organism evidence="2 3">
    <name type="scientific">Ambispora gerdemannii</name>
    <dbReference type="NCBI Taxonomy" id="144530"/>
    <lineage>
        <taxon>Eukaryota</taxon>
        <taxon>Fungi</taxon>
        <taxon>Fungi incertae sedis</taxon>
        <taxon>Mucoromycota</taxon>
        <taxon>Glomeromycotina</taxon>
        <taxon>Glomeromycetes</taxon>
        <taxon>Archaeosporales</taxon>
        <taxon>Ambisporaceae</taxon>
        <taxon>Ambispora</taxon>
    </lineage>
</organism>
<evidence type="ECO:0000313" key="2">
    <source>
        <dbReference type="EMBL" id="CAG8698561.1"/>
    </source>
</evidence>